<dbReference type="SUPFAM" id="SSF53474">
    <property type="entry name" value="alpha/beta-Hydrolases"/>
    <property type="match status" value="1"/>
</dbReference>
<dbReference type="InterPro" id="IPR050300">
    <property type="entry name" value="GDXG_lipolytic_enzyme"/>
</dbReference>
<protein>
    <submittedName>
        <fullName evidence="3">Acetyl esterase/lipase</fullName>
    </submittedName>
</protein>
<name>A0A1M5GH87_9BRAD</name>
<evidence type="ECO:0000256" key="1">
    <source>
        <dbReference type="ARBA" id="ARBA00022801"/>
    </source>
</evidence>
<evidence type="ECO:0000259" key="2">
    <source>
        <dbReference type="Pfam" id="PF20434"/>
    </source>
</evidence>
<organism evidence="3 4">
    <name type="scientific">Bradyrhizobium erythrophlei</name>
    <dbReference type="NCBI Taxonomy" id="1437360"/>
    <lineage>
        <taxon>Bacteria</taxon>
        <taxon>Pseudomonadati</taxon>
        <taxon>Pseudomonadota</taxon>
        <taxon>Alphaproteobacteria</taxon>
        <taxon>Hyphomicrobiales</taxon>
        <taxon>Nitrobacteraceae</taxon>
        <taxon>Bradyrhizobium</taxon>
    </lineage>
</organism>
<evidence type="ECO:0000313" key="4">
    <source>
        <dbReference type="Proteomes" id="UP000189796"/>
    </source>
</evidence>
<dbReference type="Proteomes" id="UP000189796">
    <property type="component" value="Chromosome I"/>
</dbReference>
<feature type="domain" description="BD-FAE-like" evidence="2">
    <location>
        <begin position="67"/>
        <end position="168"/>
    </location>
</feature>
<gene>
    <name evidence="3" type="ORF">SAMN05443248_0034</name>
</gene>
<dbReference type="InterPro" id="IPR029058">
    <property type="entry name" value="AB_hydrolase_fold"/>
</dbReference>
<reference evidence="3 4" key="1">
    <citation type="submission" date="2016-11" db="EMBL/GenBank/DDBJ databases">
        <authorList>
            <person name="Jaros S."/>
            <person name="Januszkiewicz K."/>
            <person name="Wedrychowicz H."/>
        </authorList>
    </citation>
    <scope>NUCLEOTIDE SEQUENCE [LARGE SCALE GENOMIC DNA]</scope>
    <source>
        <strain evidence="3 4">GAS138</strain>
    </source>
</reference>
<dbReference type="EMBL" id="LT670817">
    <property type="protein sequence ID" value="SHG03087.1"/>
    <property type="molecule type" value="Genomic_DNA"/>
</dbReference>
<dbReference type="OrthoDB" id="9771666at2"/>
<sequence length="304" mass="33385">MSSKFPEIPDALRALMAEIGPRWGTNPAAHVKIMVDRFSEVLKQSPKDGVTVRRGISYGPHPRQTFDLFKPDDKNARRAAVVFVHGGAFLDGHPNRTEEIYSNVLHYFARNGIVGLNIGYRLAGDAKYPGASEDIASVIKWVRAHADEVGIDASRIFLMGHSAGAAHAGSYAYDKRLQPPAGPGIAGFIVVSGRVRAETLPENPNAHKVAAYYETEDAARLDDISPVSHVSADSVPTFVAWGEYENPLIDLHCTELVYRLAVARRRSPPMFWMRGHNHTSTIGHINTAEDDLGRALLDFVANPR</sequence>
<dbReference type="Pfam" id="PF20434">
    <property type="entry name" value="BD-FAE"/>
    <property type="match status" value="1"/>
</dbReference>
<evidence type="ECO:0000313" key="3">
    <source>
        <dbReference type="EMBL" id="SHG03087.1"/>
    </source>
</evidence>
<dbReference type="RefSeq" id="WP_079599492.1">
    <property type="nucleotide sequence ID" value="NZ_LT670817.1"/>
</dbReference>
<accession>A0A1M5GH87</accession>
<dbReference type="InterPro" id="IPR049492">
    <property type="entry name" value="BD-FAE-like_dom"/>
</dbReference>
<keyword evidence="1" id="KW-0378">Hydrolase</keyword>
<proteinExistence type="predicted"/>
<dbReference type="GO" id="GO:0016787">
    <property type="term" value="F:hydrolase activity"/>
    <property type="evidence" value="ECO:0007669"/>
    <property type="project" value="UniProtKB-KW"/>
</dbReference>
<dbReference type="PANTHER" id="PTHR48081">
    <property type="entry name" value="AB HYDROLASE SUPERFAMILY PROTEIN C4A8.06C"/>
    <property type="match status" value="1"/>
</dbReference>
<dbReference type="Gene3D" id="3.40.50.1820">
    <property type="entry name" value="alpha/beta hydrolase"/>
    <property type="match status" value="1"/>
</dbReference>
<dbReference type="AlphaFoldDB" id="A0A1M5GH87"/>